<dbReference type="AlphaFoldDB" id="A0A3L8NZA2"/>
<evidence type="ECO:0000313" key="4">
    <source>
        <dbReference type="Proteomes" id="UP000281708"/>
    </source>
</evidence>
<evidence type="ECO:0000256" key="1">
    <source>
        <dbReference type="ARBA" id="ARBA00022801"/>
    </source>
</evidence>
<feature type="domain" description="BD-FAE-like" evidence="2">
    <location>
        <begin position="57"/>
        <end position="233"/>
    </location>
</feature>
<reference evidence="3 4" key="1">
    <citation type="submission" date="2018-10" db="EMBL/GenBank/DDBJ databases">
        <title>Marmoricola sp. 4Q3S-7 whole genome shotgun sequence.</title>
        <authorList>
            <person name="Li F."/>
        </authorList>
    </citation>
    <scope>NUCLEOTIDE SEQUENCE [LARGE SCALE GENOMIC DNA]</scope>
    <source>
        <strain evidence="3 4">4Q3S-7</strain>
    </source>
</reference>
<dbReference type="InterPro" id="IPR006311">
    <property type="entry name" value="TAT_signal"/>
</dbReference>
<dbReference type="OrthoDB" id="255603at2"/>
<dbReference type="Proteomes" id="UP000281708">
    <property type="component" value="Unassembled WGS sequence"/>
</dbReference>
<proteinExistence type="predicted"/>
<keyword evidence="1 3" id="KW-0378">Hydrolase</keyword>
<dbReference type="GO" id="GO:0016787">
    <property type="term" value="F:hydrolase activity"/>
    <property type="evidence" value="ECO:0007669"/>
    <property type="project" value="UniProtKB-KW"/>
</dbReference>
<dbReference type="Pfam" id="PF20434">
    <property type="entry name" value="BD-FAE"/>
    <property type="match status" value="1"/>
</dbReference>
<dbReference type="PROSITE" id="PS51257">
    <property type="entry name" value="PROKAR_LIPOPROTEIN"/>
    <property type="match status" value="1"/>
</dbReference>
<dbReference type="RefSeq" id="WP_121807617.1">
    <property type="nucleotide sequence ID" value="NZ_RDBE01000010.1"/>
</dbReference>
<evidence type="ECO:0000313" key="3">
    <source>
        <dbReference type="EMBL" id="RLV48111.1"/>
    </source>
</evidence>
<keyword evidence="4" id="KW-1185">Reference proteome</keyword>
<gene>
    <name evidence="3" type="ORF">D9V37_18710</name>
</gene>
<dbReference type="InterPro" id="IPR049492">
    <property type="entry name" value="BD-FAE-like_dom"/>
</dbReference>
<evidence type="ECO:0000259" key="2">
    <source>
        <dbReference type="Pfam" id="PF20434"/>
    </source>
</evidence>
<dbReference type="SUPFAM" id="SSF53474">
    <property type="entry name" value="alpha/beta-Hydrolases"/>
    <property type="match status" value="1"/>
</dbReference>
<name>A0A3L8NZA2_9ACTN</name>
<dbReference type="EMBL" id="RDBE01000010">
    <property type="protein sequence ID" value="RLV48111.1"/>
    <property type="molecule type" value="Genomic_DNA"/>
</dbReference>
<protein>
    <submittedName>
        <fullName evidence="3">Alpha/beta hydrolase</fullName>
    </submittedName>
</protein>
<dbReference type="InterPro" id="IPR029058">
    <property type="entry name" value="AB_hydrolase_fold"/>
</dbReference>
<comment type="caution">
    <text evidence="3">The sequence shown here is derived from an EMBL/GenBank/DDBJ whole genome shotgun (WGS) entry which is preliminary data.</text>
</comment>
<sequence length="275" mass="28968">MRSSRRSLLAAGLVGWGAAACGTSDPAPSRAAGARRVRYASGAHRFGELHLPQGTARGTVVTIHGGYWSSQYTLSLMTPIARTLQRAGWAVWNLEYRGLGDGGGWPHTFEDVAAGVDHVRALDVPHDDVRVLGHSAGGHLAVWAAARTDATPGGAPRVRPARVVSLAGVLDLTHGYAEQLGGGAVEQLMGGSPTAVPRRYRLGDPALLVPAGCPVACVRGRDDTTVPRDQSTRYVALDRAAGGTASFTEVGGDHFTIIDPTASLWRTTRRLLEAR</sequence>
<dbReference type="PANTHER" id="PTHR48081">
    <property type="entry name" value="AB HYDROLASE SUPERFAMILY PROTEIN C4A8.06C"/>
    <property type="match status" value="1"/>
</dbReference>
<dbReference type="Gene3D" id="3.40.50.1820">
    <property type="entry name" value="alpha/beta hydrolase"/>
    <property type="match status" value="1"/>
</dbReference>
<dbReference type="InterPro" id="IPR050300">
    <property type="entry name" value="GDXG_lipolytic_enzyme"/>
</dbReference>
<organism evidence="3 4">
    <name type="scientific">Nocardioides mangrovicus</name>
    <dbReference type="NCBI Taxonomy" id="2478913"/>
    <lineage>
        <taxon>Bacteria</taxon>
        <taxon>Bacillati</taxon>
        <taxon>Actinomycetota</taxon>
        <taxon>Actinomycetes</taxon>
        <taxon>Propionibacteriales</taxon>
        <taxon>Nocardioidaceae</taxon>
        <taxon>Nocardioides</taxon>
    </lineage>
</organism>
<accession>A0A3L8NZA2</accession>
<dbReference type="PROSITE" id="PS51318">
    <property type="entry name" value="TAT"/>
    <property type="match status" value="1"/>
</dbReference>